<name>A0A106BW18_THIDE</name>
<dbReference type="Proteomes" id="UP000064243">
    <property type="component" value="Unassembled WGS sequence"/>
</dbReference>
<comment type="caution">
    <text evidence="1">The sequence shown here is derived from an EMBL/GenBank/DDBJ whole genome shotgun (WGS) entry which is preliminary data.</text>
</comment>
<dbReference type="EMBL" id="LDUG01000004">
    <property type="protein sequence ID" value="KVW99515.1"/>
    <property type="molecule type" value="Genomic_DNA"/>
</dbReference>
<evidence type="ECO:0000313" key="1">
    <source>
        <dbReference type="EMBL" id="KVW99515.1"/>
    </source>
</evidence>
<reference evidence="1 2" key="1">
    <citation type="journal article" date="2015" name="Appl. Environ. Microbiol.">
        <title>Aerobic and Anaerobic Thiosulfate Oxidation by a Cold-Adapted, Subglacial Chemoautotroph.</title>
        <authorList>
            <person name="Harrold Z.R."/>
            <person name="Skidmore M.L."/>
            <person name="Hamilton T.L."/>
            <person name="Desch L."/>
            <person name="Amada K."/>
            <person name="van Gelder W."/>
            <person name="Glover K."/>
            <person name="Roden E.E."/>
            <person name="Boyd E.S."/>
        </authorList>
    </citation>
    <scope>NUCLEOTIDE SEQUENCE [LARGE SCALE GENOMIC DNA]</scope>
    <source>
        <strain evidence="1 2">RG</strain>
    </source>
</reference>
<organism evidence="1 2">
    <name type="scientific">Thiobacillus denitrificans</name>
    <dbReference type="NCBI Taxonomy" id="36861"/>
    <lineage>
        <taxon>Bacteria</taxon>
        <taxon>Pseudomonadati</taxon>
        <taxon>Pseudomonadota</taxon>
        <taxon>Betaproteobacteria</taxon>
        <taxon>Nitrosomonadales</taxon>
        <taxon>Thiobacillaceae</taxon>
        <taxon>Thiobacillus</taxon>
    </lineage>
</organism>
<dbReference type="PIRSF" id="PIRSF028589">
    <property type="entry name" value="UCP028589"/>
    <property type="match status" value="1"/>
</dbReference>
<dbReference type="AlphaFoldDB" id="A0A106BW18"/>
<sequence>MILVSQGPIYMGDYNATLGQAASGYLVNMTKIGCANSKLSVTLSRSTKDIKESCSGNKLTIAQIETEKSAEAALDMVEFDKKMLAYALGGTLSAITGSSVTAEVFPTVAVGDTVSLKYTDVSSLVITDSTGTPVTLTLGTNYTLDSAEHGLVSFVSLGALIQPFKAAYTYAAQGNIVGFNKAAVEKGIVYQGTNSQDGKKYKVIIPRISFGMDGEFNWLSTEETTISLKGQMLYVDKYANDTVYGPFMRVSGGLVT</sequence>
<dbReference type="InterPro" id="IPR016893">
    <property type="entry name" value="UCP028589"/>
</dbReference>
<keyword evidence="2" id="KW-1185">Reference proteome</keyword>
<dbReference type="RefSeq" id="WP_059751249.1">
    <property type="nucleotide sequence ID" value="NZ_LDUG01000004.1"/>
</dbReference>
<dbReference type="OrthoDB" id="8912230at2"/>
<dbReference type="PATRIC" id="fig|36861.3.peg.2551"/>
<protein>
    <submittedName>
        <fullName evidence="1">Uncharacterized protein</fullName>
    </submittedName>
</protein>
<proteinExistence type="predicted"/>
<evidence type="ECO:0000313" key="2">
    <source>
        <dbReference type="Proteomes" id="UP000064243"/>
    </source>
</evidence>
<accession>A0A106BW18</accession>
<gene>
    <name evidence="1" type="ORF">ABW22_01470</name>
</gene>